<dbReference type="AlphaFoldDB" id="A0A090X9K3"/>
<protein>
    <submittedName>
        <fullName evidence="2">Putative secreted protein</fullName>
    </submittedName>
</protein>
<keyword evidence="1" id="KW-0732">Signal</keyword>
<dbReference type="SUPFAM" id="SSF50814">
    <property type="entry name" value="Lipocalins"/>
    <property type="match status" value="1"/>
</dbReference>
<accession>A0A090X9K3</accession>
<feature type="chain" id="PRO_5001866989" evidence="1">
    <location>
        <begin position="17"/>
        <end position="206"/>
    </location>
</feature>
<name>A0A090X9K3_IXORI</name>
<dbReference type="Gene3D" id="2.40.128.20">
    <property type="match status" value="1"/>
</dbReference>
<organism evidence="2">
    <name type="scientific">Ixodes ricinus</name>
    <name type="common">Common tick</name>
    <name type="synonym">Acarus ricinus</name>
    <dbReference type="NCBI Taxonomy" id="34613"/>
    <lineage>
        <taxon>Eukaryota</taxon>
        <taxon>Metazoa</taxon>
        <taxon>Ecdysozoa</taxon>
        <taxon>Arthropoda</taxon>
        <taxon>Chelicerata</taxon>
        <taxon>Arachnida</taxon>
        <taxon>Acari</taxon>
        <taxon>Parasitiformes</taxon>
        <taxon>Ixodida</taxon>
        <taxon>Ixodoidea</taxon>
        <taxon>Ixodidae</taxon>
        <taxon>Ixodinae</taxon>
        <taxon>Ixodes</taxon>
    </lineage>
</organism>
<dbReference type="InterPro" id="IPR002970">
    <property type="entry name" value="Tick_his-bd"/>
</dbReference>
<dbReference type="GO" id="GO:0030682">
    <property type="term" value="P:symbiont-mediated perturbation of host defenses"/>
    <property type="evidence" value="ECO:0007669"/>
    <property type="project" value="InterPro"/>
</dbReference>
<dbReference type="Pfam" id="PF02098">
    <property type="entry name" value="His_binding"/>
    <property type="match status" value="1"/>
</dbReference>
<evidence type="ECO:0000256" key="1">
    <source>
        <dbReference type="SAM" id="SignalP"/>
    </source>
</evidence>
<sequence>MKVFALTLRLFATVIGVPLVVETRPIDEYWQRSTQVGSFQSAWEAIGQRGVYYLWFATEDLTYDCVTIEVTEAFSDKKTIHYKFRGYNESLKKTKEFEGVSVVTDDIRGQGTTLDNSVKEKNERWQSQIVYTEKDSKCFVLYLPKTNVYQLWLNKKETRPIPRGCEFAYSLVTYGLNTHVCSYKSICKHVVEDTGNSQASLQWASL</sequence>
<dbReference type="InterPro" id="IPR012674">
    <property type="entry name" value="Calycin"/>
</dbReference>
<proteinExistence type="evidence at transcript level"/>
<dbReference type="GO" id="GO:0043176">
    <property type="term" value="F:amine binding"/>
    <property type="evidence" value="ECO:0007669"/>
    <property type="project" value="InterPro"/>
</dbReference>
<feature type="signal peptide" evidence="1">
    <location>
        <begin position="1"/>
        <end position="16"/>
    </location>
</feature>
<dbReference type="EMBL" id="GBIH01001279">
    <property type="protein sequence ID" value="JAC93431.1"/>
    <property type="molecule type" value="mRNA"/>
</dbReference>
<reference evidence="2" key="1">
    <citation type="journal article" date="2015" name="PLoS Negl. Trop. Dis.">
        <title>Deep Sequencing Analysis of the Ixodes ricinus Haemocytome.</title>
        <authorList>
            <person name="Kotsyfakis M."/>
            <person name="Kopacek P."/>
            <person name="Franta Z."/>
            <person name="Pedra J.H."/>
            <person name="Ribeiro J.M."/>
        </authorList>
    </citation>
    <scope>NUCLEOTIDE SEQUENCE</scope>
</reference>
<evidence type="ECO:0000313" key="2">
    <source>
        <dbReference type="EMBL" id="JAC93431.1"/>
    </source>
</evidence>